<feature type="region of interest" description="Disordered" evidence="2">
    <location>
        <begin position="346"/>
        <end position="378"/>
    </location>
</feature>
<keyword evidence="4" id="KW-1185">Reference proteome</keyword>
<protein>
    <submittedName>
        <fullName evidence="3">Uncharacterized protein</fullName>
    </submittedName>
</protein>
<evidence type="ECO:0000313" key="4">
    <source>
        <dbReference type="Proteomes" id="UP001383192"/>
    </source>
</evidence>
<feature type="region of interest" description="Disordered" evidence="2">
    <location>
        <begin position="251"/>
        <end position="326"/>
    </location>
</feature>
<dbReference type="AlphaFoldDB" id="A0AAW0ASA1"/>
<feature type="region of interest" description="Disordered" evidence="2">
    <location>
        <begin position="103"/>
        <end position="135"/>
    </location>
</feature>
<accession>A0AAW0ASA1</accession>
<dbReference type="EMBL" id="JAYKXP010000300">
    <property type="protein sequence ID" value="KAK7015911.1"/>
    <property type="molecule type" value="Genomic_DNA"/>
</dbReference>
<evidence type="ECO:0000256" key="1">
    <source>
        <dbReference type="SAM" id="Coils"/>
    </source>
</evidence>
<evidence type="ECO:0000256" key="2">
    <source>
        <dbReference type="SAM" id="MobiDB-lite"/>
    </source>
</evidence>
<feature type="compositionally biased region" description="Basic and acidic residues" evidence="2">
    <location>
        <begin position="251"/>
        <end position="261"/>
    </location>
</feature>
<sequence>MPFATNTTNNERNSINKQHYGNQTNQQYQVHNGPIDVNLIRFNPALCQEIQTIPAEVLQFTGNRAFYDLEQRNRDLEIENRRLRIRVDEIQMELIAAYKTQNSVSPPTATVPLPVSAPASSTSPVSSTPEPNEKPDDCLVTWWERPSPSESAPFATTKIDGVQIPAWMQSSDGELVSVGEKVACYDAAKRFWNDHIPKEKTMPQNYSAAGSDLLAKFSTFMENEFSWLKLCKGHWKSHQIFKSNYHSWKQTYDRRQDDDRKPKTKKKRAREETIQVVDESDGDGMDVDTLPPPKKPKKDNVETAVVKSAKAKGKEKAKSEATEKPTAAIRTNMAALVKKATAAAATAKSKSSSVHVKHSPSPEPSSSTLATSRSPSLPPANATILEQFRELVDNLPARVPVAPKTHALAAYSQDPSNLTADIANDDEVWEQCDNALIDLIPADQTKRQYLVVRGSYGLSGLVQYFEHLHEDRNVELCLMEGKISRVIEAINAFLAAPAPTKSNDKAPSVASGSKALGSAKGTSMKTTKTTDIEPAKKRGRGSWAIPALICPKWLYAADWKQKPENAKKSRKEFDAHWDEFAESKENLVVWQNKASEMNKAEGK</sequence>
<feature type="compositionally biased region" description="Low complexity" evidence="2">
    <location>
        <begin position="364"/>
        <end position="375"/>
    </location>
</feature>
<dbReference type="Proteomes" id="UP001383192">
    <property type="component" value="Unassembled WGS sequence"/>
</dbReference>
<organism evidence="3 4">
    <name type="scientific">Paramarasmius palmivorus</name>
    <dbReference type="NCBI Taxonomy" id="297713"/>
    <lineage>
        <taxon>Eukaryota</taxon>
        <taxon>Fungi</taxon>
        <taxon>Dikarya</taxon>
        <taxon>Basidiomycota</taxon>
        <taxon>Agaricomycotina</taxon>
        <taxon>Agaricomycetes</taxon>
        <taxon>Agaricomycetidae</taxon>
        <taxon>Agaricales</taxon>
        <taxon>Marasmiineae</taxon>
        <taxon>Marasmiaceae</taxon>
        <taxon>Paramarasmius</taxon>
    </lineage>
</organism>
<feature type="compositionally biased region" description="Basic and acidic residues" evidence="2">
    <location>
        <begin position="312"/>
        <end position="323"/>
    </location>
</feature>
<comment type="caution">
    <text evidence="3">The sequence shown here is derived from an EMBL/GenBank/DDBJ whole genome shotgun (WGS) entry which is preliminary data.</text>
</comment>
<proteinExistence type="predicted"/>
<feature type="compositionally biased region" description="Low complexity" evidence="2">
    <location>
        <begin position="103"/>
        <end position="130"/>
    </location>
</feature>
<reference evidence="3 4" key="1">
    <citation type="submission" date="2024-01" db="EMBL/GenBank/DDBJ databases">
        <title>A draft genome for a cacao thread blight-causing isolate of Paramarasmius palmivorus.</title>
        <authorList>
            <person name="Baruah I.K."/>
            <person name="Bukari Y."/>
            <person name="Amoako-Attah I."/>
            <person name="Meinhardt L.W."/>
            <person name="Bailey B.A."/>
            <person name="Cohen S.P."/>
        </authorList>
    </citation>
    <scope>NUCLEOTIDE SEQUENCE [LARGE SCALE GENOMIC DNA]</scope>
    <source>
        <strain evidence="3 4">GH-12</strain>
    </source>
</reference>
<keyword evidence="1" id="KW-0175">Coiled coil</keyword>
<evidence type="ECO:0000313" key="3">
    <source>
        <dbReference type="EMBL" id="KAK7015911.1"/>
    </source>
</evidence>
<name>A0AAW0ASA1_9AGAR</name>
<gene>
    <name evidence="3" type="ORF">VNI00_018997</name>
</gene>
<feature type="region of interest" description="Disordered" evidence="2">
    <location>
        <begin position="499"/>
        <end position="534"/>
    </location>
</feature>
<feature type="coiled-coil region" evidence="1">
    <location>
        <begin position="66"/>
        <end position="93"/>
    </location>
</feature>